<evidence type="ECO:0000313" key="2">
    <source>
        <dbReference type="Proteomes" id="UP001221757"/>
    </source>
</evidence>
<protein>
    <submittedName>
        <fullName evidence="1">Uncharacterized protein</fullName>
    </submittedName>
</protein>
<accession>A0AAD7D4D5</accession>
<proteinExistence type="predicted"/>
<dbReference type="AlphaFoldDB" id="A0AAD7D4D5"/>
<gene>
    <name evidence="1" type="ORF">B0H17DRAFT_1182449</name>
</gene>
<dbReference type="EMBL" id="JARKIE010000135">
    <property type="protein sequence ID" value="KAJ7678382.1"/>
    <property type="molecule type" value="Genomic_DNA"/>
</dbReference>
<organism evidence="1 2">
    <name type="scientific">Mycena rosella</name>
    <name type="common">Pink bonnet</name>
    <name type="synonym">Agaricus rosellus</name>
    <dbReference type="NCBI Taxonomy" id="1033263"/>
    <lineage>
        <taxon>Eukaryota</taxon>
        <taxon>Fungi</taxon>
        <taxon>Dikarya</taxon>
        <taxon>Basidiomycota</taxon>
        <taxon>Agaricomycotina</taxon>
        <taxon>Agaricomycetes</taxon>
        <taxon>Agaricomycetidae</taxon>
        <taxon>Agaricales</taxon>
        <taxon>Marasmiineae</taxon>
        <taxon>Mycenaceae</taxon>
        <taxon>Mycena</taxon>
    </lineage>
</organism>
<sequence>MDRVDLGTIHRDYALTPGNIERSLQTPAEILMLRQIRAWSRNGARQHATMVYMAYLRLRAIQEVISYVPITRSDWYNWAGMRTALLARIPTEMPATSLLHLAASDSAEYYRLLLMGLRFGMEGYPAKIVADNGSTYLILEDDAGGRGILCPSFESQLERKNKGAAKCIERDRRRCKKQ</sequence>
<dbReference type="Proteomes" id="UP001221757">
    <property type="component" value="Unassembled WGS sequence"/>
</dbReference>
<keyword evidence="2" id="KW-1185">Reference proteome</keyword>
<comment type="caution">
    <text evidence="1">The sequence shown here is derived from an EMBL/GenBank/DDBJ whole genome shotgun (WGS) entry which is preliminary data.</text>
</comment>
<name>A0AAD7D4D5_MYCRO</name>
<evidence type="ECO:0000313" key="1">
    <source>
        <dbReference type="EMBL" id="KAJ7678382.1"/>
    </source>
</evidence>
<reference evidence="1" key="1">
    <citation type="submission" date="2023-03" db="EMBL/GenBank/DDBJ databases">
        <title>Massive genome expansion in bonnet fungi (Mycena s.s.) driven by repeated elements and novel gene families across ecological guilds.</title>
        <authorList>
            <consortium name="Lawrence Berkeley National Laboratory"/>
            <person name="Harder C.B."/>
            <person name="Miyauchi S."/>
            <person name="Viragh M."/>
            <person name="Kuo A."/>
            <person name="Thoen E."/>
            <person name="Andreopoulos B."/>
            <person name="Lu D."/>
            <person name="Skrede I."/>
            <person name="Drula E."/>
            <person name="Henrissat B."/>
            <person name="Morin E."/>
            <person name="Kohler A."/>
            <person name="Barry K."/>
            <person name="LaButti K."/>
            <person name="Morin E."/>
            <person name="Salamov A."/>
            <person name="Lipzen A."/>
            <person name="Mereny Z."/>
            <person name="Hegedus B."/>
            <person name="Baldrian P."/>
            <person name="Stursova M."/>
            <person name="Weitz H."/>
            <person name="Taylor A."/>
            <person name="Grigoriev I.V."/>
            <person name="Nagy L.G."/>
            <person name="Martin F."/>
            <person name="Kauserud H."/>
        </authorList>
    </citation>
    <scope>NUCLEOTIDE SEQUENCE</scope>
    <source>
        <strain evidence="1">CBHHK067</strain>
    </source>
</reference>